<dbReference type="EMBL" id="JAQQWL010000015">
    <property type="protein sequence ID" value="KAK8041477.1"/>
    <property type="molecule type" value="Genomic_DNA"/>
</dbReference>
<name>A0ABR1T4G6_9PEZI</name>
<dbReference type="GeneID" id="92098956"/>
<comment type="caution">
    <text evidence="1">The sequence shown here is derived from an EMBL/GenBank/DDBJ whole genome shotgun (WGS) entry which is preliminary data.</text>
</comment>
<keyword evidence="2" id="KW-1185">Reference proteome</keyword>
<accession>A0ABR1T4G6</accession>
<dbReference type="RefSeq" id="XP_066709022.1">
    <property type="nucleotide sequence ID" value="XM_066865893.1"/>
</dbReference>
<evidence type="ECO:0000313" key="1">
    <source>
        <dbReference type="EMBL" id="KAK8041477.1"/>
    </source>
</evidence>
<evidence type="ECO:0000313" key="2">
    <source>
        <dbReference type="Proteomes" id="UP001480595"/>
    </source>
</evidence>
<organism evidence="1 2">
    <name type="scientific">Apiospora phragmitis</name>
    <dbReference type="NCBI Taxonomy" id="2905665"/>
    <lineage>
        <taxon>Eukaryota</taxon>
        <taxon>Fungi</taxon>
        <taxon>Dikarya</taxon>
        <taxon>Ascomycota</taxon>
        <taxon>Pezizomycotina</taxon>
        <taxon>Sordariomycetes</taxon>
        <taxon>Xylariomycetidae</taxon>
        <taxon>Amphisphaeriales</taxon>
        <taxon>Apiosporaceae</taxon>
        <taxon>Apiospora</taxon>
    </lineage>
</organism>
<reference evidence="1 2" key="1">
    <citation type="submission" date="2023-01" db="EMBL/GenBank/DDBJ databases">
        <title>Analysis of 21 Apiospora genomes using comparative genomics revels a genus with tremendous synthesis potential of carbohydrate active enzymes and secondary metabolites.</title>
        <authorList>
            <person name="Sorensen T."/>
        </authorList>
    </citation>
    <scope>NUCLEOTIDE SEQUENCE [LARGE SCALE GENOMIC DNA]</scope>
    <source>
        <strain evidence="1 2">CBS 135458</strain>
    </source>
</reference>
<sequence>MTELHRAASLAIPFDQIYPLIVMLYKNHVSIQGRDEKREDSVIFARDCAPETHYSKYPPMMPKFVRAAIQILRPGTNQMTVVHAEPRVNNSTPPNRRDSLDTSAWEDEQHPMNPIHHTEVRLNVRQTYHAEAWRHFLAAIADDGVESLDIEKILPVPSLPRVADVKQQRRSTPDTYQATTAAETIASRIHVLQHLNETKKTRAAGRLANALQFQAITNCLVARSGQEGENIYSAKIAQVDQWLTDDANIITNASTDYLPS</sequence>
<proteinExistence type="predicted"/>
<protein>
    <submittedName>
        <fullName evidence="1">Uncharacterized protein</fullName>
    </submittedName>
</protein>
<gene>
    <name evidence="1" type="ORF">PG994_014484</name>
</gene>
<dbReference type="Proteomes" id="UP001480595">
    <property type="component" value="Unassembled WGS sequence"/>
</dbReference>